<reference evidence="2" key="1">
    <citation type="submission" date="2020-01" db="EMBL/GenBank/DDBJ databases">
        <authorList>
            <person name="Meier V. D."/>
            <person name="Meier V D."/>
        </authorList>
    </citation>
    <scope>NUCLEOTIDE SEQUENCE</scope>
    <source>
        <strain evidence="2">HLG_WM_MAG_05</strain>
    </source>
</reference>
<dbReference type="SUPFAM" id="SSF81901">
    <property type="entry name" value="HCP-like"/>
    <property type="match status" value="1"/>
</dbReference>
<dbReference type="EMBL" id="CACVAU010000050">
    <property type="protein sequence ID" value="CAA6816740.1"/>
    <property type="molecule type" value="Genomic_DNA"/>
</dbReference>
<organism evidence="2">
    <name type="scientific">uncultured Sulfurovum sp</name>
    <dbReference type="NCBI Taxonomy" id="269237"/>
    <lineage>
        <taxon>Bacteria</taxon>
        <taxon>Pseudomonadati</taxon>
        <taxon>Campylobacterota</taxon>
        <taxon>Epsilonproteobacteria</taxon>
        <taxon>Campylobacterales</taxon>
        <taxon>Sulfurovaceae</taxon>
        <taxon>Sulfurovum</taxon>
        <taxon>environmental samples</taxon>
    </lineage>
</organism>
<dbReference type="GO" id="GO:0016740">
    <property type="term" value="F:transferase activity"/>
    <property type="evidence" value="ECO:0007669"/>
    <property type="project" value="UniProtKB-KW"/>
</dbReference>
<keyword evidence="1" id="KW-0175">Coiled coil</keyword>
<accession>A0A6S6TJR2</accession>
<proteinExistence type="predicted"/>
<dbReference type="Gene3D" id="1.25.40.10">
    <property type="entry name" value="Tetratricopeptide repeat domain"/>
    <property type="match status" value="1"/>
</dbReference>
<dbReference type="AlphaFoldDB" id="A0A6S6TJR2"/>
<name>A0A6S6TJR2_9BACT</name>
<evidence type="ECO:0000313" key="2">
    <source>
        <dbReference type="EMBL" id="CAA6816740.1"/>
    </source>
</evidence>
<protein>
    <submittedName>
        <fullName evidence="2">TPR repeat containing exported protein Putative periplasmic protein contains a protein prenylyltransferase domain</fullName>
    </submittedName>
</protein>
<sequence length="265" mass="29650">MLSKNKMIFVGFIGLLSLLHAYEPSVYGAGDINSASPYGLTKTEQAVLENKKTLQMLYNRMTEQQRKIDGLTTVIEGQNREILELKEELATQQANTAKASDDNSTYLLLLEMGQSIDHINSTYVTKDELKKALAGSRSSTTLGSPIGSNSADDSYREGVQLFGKRSYNASKIRFEQAVAENYKPAASNYYLGEIAYYTHNYKDAVSYFKLSASLYDQASYMDVLFLHTAISLDKTGEKQQAQTFYQHVIDTYPTKKAASIARNRM</sequence>
<gene>
    <name evidence="2" type="ORF">HELGO_WM4696</name>
</gene>
<keyword evidence="2" id="KW-0808">Transferase</keyword>
<feature type="coiled-coil region" evidence="1">
    <location>
        <begin position="68"/>
        <end position="102"/>
    </location>
</feature>
<dbReference type="InterPro" id="IPR011990">
    <property type="entry name" value="TPR-like_helical_dom_sf"/>
</dbReference>
<evidence type="ECO:0000256" key="1">
    <source>
        <dbReference type="SAM" id="Coils"/>
    </source>
</evidence>